<comment type="similarity">
    <text evidence="1">Belongs to the sulfatase family.</text>
</comment>
<organism evidence="7 8">
    <name type="scientific">Poritiphilus flavus</name>
    <dbReference type="NCBI Taxonomy" id="2697053"/>
    <lineage>
        <taxon>Bacteria</taxon>
        <taxon>Pseudomonadati</taxon>
        <taxon>Bacteroidota</taxon>
        <taxon>Flavobacteriia</taxon>
        <taxon>Flavobacteriales</taxon>
        <taxon>Flavobacteriaceae</taxon>
        <taxon>Poritiphilus</taxon>
    </lineage>
</organism>
<dbReference type="AlphaFoldDB" id="A0A6L9EB54"/>
<dbReference type="Pfam" id="PF00884">
    <property type="entry name" value="Sulfatase"/>
    <property type="match status" value="1"/>
</dbReference>
<dbReference type="PANTHER" id="PTHR42693:SF53">
    <property type="entry name" value="ENDO-4-O-SULFATASE"/>
    <property type="match status" value="1"/>
</dbReference>
<feature type="domain" description="Sulfatase N-terminal" evidence="6">
    <location>
        <begin position="33"/>
        <end position="328"/>
    </location>
</feature>
<dbReference type="GO" id="GO:0016740">
    <property type="term" value="F:transferase activity"/>
    <property type="evidence" value="ECO:0007669"/>
    <property type="project" value="UniProtKB-KW"/>
</dbReference>
<dbReference type="InterPro" id="IPR000917">
    <property type="entry name" value="Sulfatase_N"/>
</dbReference>
<dbReference type="RefSeq" id="WP_161435024.1">
    <property type="nucleotide sequence ID" value="NZ_WXYO01000003.1"/>
</dbReference>
<comment type="caution">
    <text evidence="7">The sequence shown here is derived from an EMBL/GenBank/DDBJ whole genome shotgun (WGS) entry which is preliminary data.</text>
</comment>
<feature type="region of interest" description="Disordered" evidence="5">
    <location>
        <begin position="438"/>
        <end position="468"/>
    </location>
</feature>
<dbReference type="Gene3D" id="3.30.1120.10">
    <property type="match status" value="1"/>
</dbReference>
<protein>
    <submittedName>
        <fullName evidence="7">Sulfatase-like hydrolase/transferase</fullName>
    </submittedName>
</protein>
<feature type="compositionally biased region" description="Basic and acidic residues" evidence="5">
    <location>
        <begin position="457"/>
        <end position="468"/>
    </location>
</feature>
<evidence type="ECO:0000256" key="1">
    <source>
        <dbReference type="ARBA" id="ARBA00008779"/>
    </source>
</evidence>
<gene>
    <name evidence="7" type="ORF">GTQ38_08290</name>
</gene>
<keyword evidence="8" id="KW-1185">Reference proteome</keyword>
<dbReference type="PROSITE" id="PS51257">
    <property type="entry name" value="PROKAR_LIPOPROTEIN"/>
    <property type="match status" value="1"/>
</dbReference>
<dbReference type="Gene3D" id="3.40.720.10">
    <property type="entry name" value="Alkaline Phosphatase, subunit A"/>
    <property type="match status" value="1"/>
</dbReference>
<dbReference type="EMBL" id="WXYO01000003">
    <property type="protein sequence ID" value="NAS11995.1"/>
    <property type="molecule type" value="Genomic_DNA"/>
</dbReference>
<dbReference type="SUPFAM" id="SSF53649">
    <property type="entry name" value="Alkaline phosphatase-like"/>
    <property type="match status" value="1"/>
</dbReference>
<evidence type="ECO:0000256" key="4">
    <source>
        <dbReference type="ARBA" id="ARBA00022837"/>
    </source>
</evidence>
<keyword evidence="3 7" id="KW-0378">Hydrolase</keyword>
<evidence type="ECO:0000256" key="3">
    <source>
        <dbReference type="ARBA" id="ARBA00022801"/>
    </source>
</evidence>
<dbReference type="PROSITE" id="PS00523">
    <property type="entry name" value="SULFATASE_1"/>
    <property type="match status" value="1"/>
</dbReference>
<accession>A0A6L9EB54</accession>
<proteinExistence type="inferred from homology"/>
<evidence type="ECO:0000256" key="2">
    <source>
        <dbReference type="ARBA" id="ARBA00022723"/>
    </source>
</evidence>
<keyword evidence="2" id="KW-0479">Metal-binding</keyword>
<name>A0A6L9EB54_9FLAO</name>
<dbReference type="Proteomes" id="UP000475249">
    <property type="component" value="Unassembled WGS sequence"/>
</dbReference>
<dbReference type="PANTHER" id="PTHR42693">
    <property type="entry name" value="ARYLSULFATASE FAMILY MEMBER"/>
    <property type="match status" value="1"/>
</dbReference>
<sequence length="468" mass="52318">MSRWSIYLMSLLILSFSCSDKQQSQATTDPSLPNIVYIFADDLGYGDLGCFGATDIKTPYLDQLAEGGIKFTEFYSASPVCSPSRAGLLTGRIPQRMGINSVFFPESFTGMSPEEITIAELLKERGYATGIVGKWHLGHREVFLPLQQGFDSYFGIPYSNDMRSVVYMRDNEVVEDSVDQRYTVKKYAEESLKFIEANQKRPFFLYLAHNMPHVPLYVSEDFDGSSERGLYGDVIQEIDWSVGQVFQKLRELQLLENTLIVFSSDNGPWLVMEDHGGSAGILREGKQFTFEGGVRVPTLAYWEGKIPEGTVSSAPAAQVDWFPTIAAITASSLPTDREIDGKDLSSVLLGTGSREGDDFLFFDGEELQGYRKGNYKLKLPYPGFEGTRWKKAVAAHDTLLINLKQDPGEQNNLYGEQKEKAKELFAEMERAYEALGELPPSLKVGSPQDGSHFDYLNTKKEGLKTESP</sequence>
<dbReference type="InterPro" id="IPR017850">
    <property type="entry name" value="Alkaline_phosphatase_core_sf"/>
</dbReference>
<evidence type="ECO:0000259" key="6">
    <source>
        <dbReference type="Pfam" id="PF00884"/>
    </source>
</evidence>
<dbReference type="GO" id="GO:0046872">
    <property type="term" value="F:metal ion binding"/>
    <property type="evidence" value="ECO:0007669"/>
    <property type="project" value="UniProtKB-KW"/>
</dbReference>
<keyword evidence="7" id="KW-0808">Transferase</keyword>
<dbReference type="InterPro" id="IPR024607">
    <property type="entry name" value="Sulfatase_CS"/>
</dbReference>
<dbReference type="InterPro" id="IPR050738">
    <property type="entry name" value="Sulfatase"/>
</dbReference>
<evidence type="ECO:0000256" key="5">
    <source>
        <dbReference type="SAM" id="MobiDB-lite"/>
    </source>
</evidence>
<dbReference type="CDD" id="cd16026">
    <property type="entry name" value="GALNS_like"/>
    <property type="match status" value="1"/>
</dbReference>
<evidence type="ECO:0000313" key="7">
    <source>
        <dbReference type="EMBL" id="NAS11995.1"/>
    </source>
</evidence>
<dbReference type="GO" id="GO:0004065">
    <property type="term" value="F:arylsulfatase activity"/>
    <property type="evidence" value="ECO:0007669"/>
    <property type="project" value="TreeGrafter"/>
</dbReference>
<reference evidence="7 8" key="1">
    <citation type="submission" date="2020-01" db="EMBL/GenBank/DDBJ databases">
        <title>Bacteria diversity of Porities sp.</title>
        <authorList>
            <person name="Wang G."/>
        </authorList>
    </citation>
    <scope>NUCLEOTIDE SEQUENCE [LARGE SCALE GENOMIC DNA]</scope>
    <source>
        <strain evidence="7 8">R33</strain>
    </source>
</reference>
<evidence type="ECO:0000313" key="8">
    <source>
        <dbReference type="Proteomes" id="UP000475249"/>
    </source>
</evidence>
<keyword evidence="4" id="KW-0106">Calcium</keyword>
<dbReference type="PROSITE" id="PS00149">
    <property type="entry name" value="SULFATASE_2"/>
    <property type="match status" value="1"/>
</dbReference>